<sequence>MNRTIIIEGNSVYELDENCMLKKHCKSAEEKKEKKRLVDVPDEKEEKR</sequence>
<reference evidence="2 3" key="1">
    <citation type="submission" date="2021-10" db="EMBL/GenBank/DDBJ databases">
        <title>Collection of gut derived symbiotic bacterial strains cultured from healthy donors.</title>
        <authorList>
            <person name="Lin H."/>
            <person name="Littmann E."/>
            <person name="Kohout C."/>
            <person name="Pamer E.G."/>
        </authorList>
    </citation>
    <scope>NUCLEOTIDE SEQUENCE [LARGE SCALE GENOMIC DNA]</scope>
    <source>
        <strain evidence="2 3">DFI.1.165</strain>
    </source>
</reference>
<proteinExistence type="predicted"/>
<dbReference type="RefSeq" id="WP_199882788.1">
    <property type="nucleotide sequence ID" value="NZ_JAJCIQ010000001.1"/>
</dbReference>
<keyword evidence="3" id="KW-1185">Reference proteome</keyword>
<accession>A0ABS8DCF3</accession>
<dbReference type="Proteomes" id="UP001299546">
    <property type="component" value="Unassembled WGS sequence"/>
</dbReference>
<protein>
    <submittedName>
        <fullName evidence="2">Uncharacterized protein</fullName>
    </submittedName>
</protein>
<feature type="region of interest" description="Disordered" evidence="1">
    <location>
        <begin position="29"/>
        <end position="48"/>
    </location>
</feature>
<dbReference type="EMBL" id="JAJCIS010000001">
    <property type="protein sequence ID" value="MCB7386082.1"/>
    <property type="molecule type" value="Genomic_DNA"/>
</dbReference>
<evidence type="ECO:0000313" key="3">
    <source>
        <dbReference type="Proteomes" id="UP001299546"/>
    </source>
</evidence>
<comment type="caution">
    <text evidence="2">The sequence shown here is derived from an EMBL/GenBank/DDBJ whole genome shotgun (WGS) entry which is preliminary data.</text>
</comment>
<evidence type="ECO:0000313" key="2">
    <source>
        <dbReference type="EMBL" id="MCB7386082.1"/>
    </source>
</evidence>
<gene>
    <name evidence="2" type="ORF">LIZ65_02175</name>
</gene>
<organism evidence="2 3">
    <name type="scientific">Bariatricus massiliensis</name>
    <dbReference type="NCBI Taxonomy" id="1745713"/>
    <lineage>
        <taxon>Bacteria</taxon>
        <taxon>Bacillati</taxon>
        <taxon>Bacillota</taxon>
        <taxon>Clostridia</taxon>
        <taxon>Lachnospirales</taxon>
        <taxon>Lachnospiraceae</taxon>
        <taxon>Bariatricus</taxon>
    </lineage>
</organism>
<evidence type="ECO:0000256" key="1">
    <source>
        <dbReference type="SAM" id="MobiDB-lite"/>
    </source>
</evidence>
<name>A0ABS8DCF3_9FIRM</name>